<proteinExistence type="predicted"/>
<evidence type="ECO:0000313" key="3">
    <source>
        <dbReference type="Proteomes" id="UP000003807"/>
    </source>
</evidence>
<evidence type="ECO:0000313" key="2">
    <source>
        <dbReference type="EMBL" id="EFL54406.1"/>
    </source>
</evidence>
<feature type="signal peptide" evidence="1">
    <location>
        <begin position="1"/>
        <end position="23"/>
    </location>
</feature>
<accession>E1KWY3</accession>
<reference evidence="2 3" key="1">
    <citation type="submission" date="2010-08" db="EMBL/GenBank/DDBJ databases">
        <authorList>
            <person name="Durkin A.S."/>
            <person name="Madupu R."/>
            <person name="Torralba M."/>
            <person name="Gillis M."/>
            <person name="Methe B."/>
            <person name="Sutton G."/>
            <person name="Nelson K.E."/>
        </authorList>
    </citation>
    <scope>NUCLEOTIDE SEQUENCE [LARGE SCALE GENOMIC DNA]</scope>
    <source>
        <strain evidence="2 3">BVS033A4</strain>
    </source>
</reference>
<evidence type="ECO:0000256" key="1">
    <source>
        <dbReference type="SAM" id="SignalP"/>
    </source>
</evidence>
<keyword evidence="1" id="KW-0732">Signal</keyword>
<comment type="caution">
    <text evidence="2">The sequence shown here is derived from an EMBL/GenBank/DDBJ whole genome shotgun (WGS) entry which is preliminary data.</text>
</comment>
<dbReference type="EMBL" id="AEDP01000021">
    <property type="protein sequence ID" value="EFL54406.1"/>
    <property type="molecule type" value="Genomic_DNA"/>
</dbReference>
<dbReference type="AlphaFoldDB" id="E1KWY3"/>
<dbReference type="OrthoDB" id="3035665at2"/>
<protein>
    <submittedName>
        <fullName evidence="2">Uncharacterized protein</fullName>
    </submittedName>
</protein>
<dbReference type="Proteomes" id="UP000003807">
    <property type="component" value="Unassembled WGS sequence"/>
</dbReference>
<feature type="chain" id="PRO_5003148686" evidence="1">
    <location>
        <begin position="24"/>
        <end position="274"/>
    </location>
</feature>
<dbReference type="RefSeq" id="WP_002839474.1">
    <property type="nucleotide sequence ID" value="NZ_AEDP01000021.1"/>
</dbReference>
<organism evidence="2 3">
    <name type="scientific">Finegoldia magna BVS033A4</name>
    <dbReference type="NCBI Taxonomy" id="866773"/>
    <lineage>
        <taxon>Bacteria</taxon>
        <taxon>Bacillati</taxon>
        <taxon>Bacillota</taxon>
        <taxon>Tissierellia</taxon>
        <taxon>Tissierellales</taxon>
        <taxon>Peptoniphilaceae</taxon>
        <taxon>Finegoldia</taxon>
    </lineage>
</organism>
<gene>
    <name evidence="2" type="ORF">HMPREF9289_0405</name>
</gene>
<sequence>MKRFVSFLMVLTFIMLSTVEVFADNSLNQKVYYSRKPSFLKEQTISNTKALQIEEEINKLNQCHIDTSIINRVNVRKSGNEYNLHYGNVDERVTVECDGNENVIISSSDGKKSNTIIFNKDGSIILDGYKVQITEVQQENTNINYFSTGKIWEGVKSLSPYGKLKSSDYKKYLSSKKQNISLGKALDQLTVTTLTSLIGLLNPYAGIAVSLAGVARNVYNVIVNINPKTKYIGCSYTTYTAGASDYKYVNKFYANSQCTGKYRTEISYEHFTVY</sequence>
<name>E1KWY3_FINMA</name>